<name>A0AAW0FDC4_9APHY</name>
<evidence type="ECO:0000313" key="2">
    <source>
        <dbReference type="EMBL" id="KAK7678082.1"/>
    </source>
</evidence>
<dbReference type="Proteomes" id="UP001385951">
    <property type="component" value="Unassembled WGS sequence"/>
</dbReference>
<feature type="region of interest" description="Disordered" evidence="1">
    <location>
        <begin position="277"/>
        <end position="311"/>
    </location>
</feature>
<sequence>MAYLGVDDSDEDLMQVGDNPNHIRILTRELWPEDIPYYVGKPLRVTDVKSSDLIPLKPEHLYDWARVVNNPHPMDRTRGRALILVNPSRPRMLEQVAIKVQGFVEARGLSLETLGNWDGEASTAMAARQTLALHGGAYPEVFKMQQRALRALVNYAALHVGVPTSFKASNDRLELERPVFTRARGCKKAPLTLSNADDPTHRSDAVKDQWIVTERLGIGRRLDESNQIVAANPFAIRPGDFVEATITLDISIRGLRDRKGYIRFWVSRVARICRKEQVPKASRAPKPPPTVSTQPGLATMGDDVQWPADNE</sequence>
<proteinExistence type="predicted"/>
<gene>
    <name evidence="2" type="ORF">QCA50_018875</name>
</gene>
<keyword evidence="3" id="KW-1185">Reference proteome</keyword>
<evidence type="ECO:0000256" key="1">
    <source>
        <dbReference type="SAM" id="MobiDB-lite"/>
    </source>
</evidence>
<reference evidence="2 3" key="1">
    <citation type="submission" date="2022-09" db="EMBL/GenBank/DDBJ databases">
        <authorList>
            <person name="Palmer J.M."/>
        </authorList>
    </citation>
    <scope>NUCLEOTIDE SEQUENCE [LARGE SCALE GENOMIC DNA]</scope>
    <source>
        <strain evidence="2 3">DSM 7382</strain>
    </source>
</reference>
<comment type="caution">
    <text evidence="2">The sequence shown here is derived from an EMBL/GenBank/DDBJ whole genome shotgun (WGS) entry which is preliminary data.</text>
</comment>
<accession>A0AAW0FDC4</accession>
<organism evidence="2 3">
    <name type="scientific">Cerrena zonata</name>
    <dbReference type="NCBI Taxonomy" id="2478898"/>
    <lineage>
        <taxon>Eukaryota</taxon>
        <taxon>Fungi</taxon>
        <taxon>Dikarya</taxon>
        <taxon>Basidiomycota</taxon>
        <taxon>Agaricomycotina</taxon>
        <taxon>Agaricomycetes</taxon>
        <taxon>Polyporales</taxon>
        <taxon>Cerrenaceae</taxon>
        <taxon>Cerrena</taxon>
    </lineage>
</organism>
<protein>
    <submittedName>
        <fullName evidence="2">Uncharacterized protein</fullName>
    </submittedName>
</protein>
<dbReference type="EMBL" id="JASBNA010000077">
    <property type="protein sequence ID" value="KAK7678082.1"/>
    <property type="molecule type" value="Genomic_DNA"/>
</dbReference>
<evidence type="ECO:0000313" key="3">
    <source>
        <dbReference type="Proteomes" id="UP001385951"/>
    </source>
</evidence>
<dbReference type="AlphaFoldDB" id="A0AAW0FDC4"/>